<dbReference type="EnsemblFungi" id="EJT81004">
    <property type="protein sequence ID" value="EJT81004"/>
    <property type="gene ID" value="GGTG_00994"/>
</dbReference>
<comment type="similarity">
    <text evidence="2 11">Belongs to the TRM44 family.</text>
</comment>
<dbReference type="OrthoDB" id="10047021at2759"/>
<dbReference type="FunCoup" id="J3NIB1">
    <property type="interactions" value="86"/>
</dbReference>
<dbReference type="GO" id="GO:0005737">
    <property type="term" value="C:cytoplasm"/>
    <property type="evidence" value="ECO:0007669"/>
    <property type="project" value="UniProtKB-SubCell"/>
</dbReference>
<keyword evidence="7 11" id="KW-0808">Transferase</keyword>
<accession>J3NIB1</accession>
<dbReference type="AlphaFoldDB" id="J3NIB1"/>
<reference evidence="14" key="1">
    <citation type="submission" date="2010-07" db="EMBL/GenBank/DDBJ databases">
        <title>The genome sequence of Gaeumannomyces graminis var. tritici strain R3-111a-1.</title>
        <authorList>
            <consortium name="The Broad Institute Genome Sequencing Platform"/>
            <person name="Ma L.-J."/>
            <person name="Dead R."/>
            <person name="Young S."/>
            <person name="Zeng Q."/>
            <person name="Koehrsen M."/>
            <person name="Alvarado L."/>
            <person name="Berlin A."/>
            <person name="Chapman S.B."/>
            <person name="Chen Z."/>
            <person name="Freedman E."/>
            <person name="Gellesch M."/>
            <person name="Goldberg J."/>
            <person name="Griggs A."/>
            <person name="Gujja S."/>
            <person name="Heilman E.R."/>
            <person name="Heiman D."/>
            <person name="Hepburn T."/>
            <person name="Howarth C."/>
            <person name="Jen D."/>
            <person name="Larson L."/>
            <person name="Mehta T."/>
            <person name="Neiman D."/>
            <person name="Pearson M."/>
            <person name="Roberts A."/>
            <person name="Saif S."/>
            <person name="Shea T."/>
            <person name="Shenoy N."/>
            <person name="Sisk P."/>
            <person name="Stolte C."/>
            <person name="Sykes S."/>
            <person name="Walk T."/>
            <person name="White J."/>
            <person name="Yandava C."/>
            <person name="Haas B."/>
            <person name="Nusbaum C."/>
            <person name="Birren B."/>
        </authorList>
    </citation>
    <scope>NUCLEOTIDE SEQUENCE [LARGE SCALE GENOMIC DNA]</scope>
    <source>
        <strain evidence="14">R3-111a-1</strain>
    </source>
</reference>
<keyword evidence="8 11" id="KW-0949">S-adenosyl-L-methionine</keyword>
<dbReference type="EC" id="2.1.1.211" evidence="3 11"/>
<dbReference type="Proteomes" id="UP000006039">
    <property type="component" value="Unassembled WGS sequence"/>
</dbReference>
<name>J3NIB1_GAET3</name>
<keyword evidence="6 11" id="KW-0489">Methyltransferase</keyword>
<evidence type="ECO:0000256" key="1">
    <source>
        <dbReference type="ARBA" id="ARBA00004496"/>
    </source>
</evidence>
<dbReference type="PANTHER" id="PTHR21210:SF0">
    <property type="entry name" value="TRNA (URACIL-O(2)-)-METHYLTRANSFERASE-RELATED"/>
    <property type="match status" value="1"/>
</dbReference>
<reference evidence="13" key="4">
    <citation type="journal article" date="2015" name="G3 (Bethesda)">
        <title>Genome sequences of three phytopathogenic species of the Magnaporthaceae family of fungi.</title>
        <authorList>
            <person name="Okagaki L.H."/>
            <person name="Nunes C.C."/>
            <person name="Sailsbery J."/>
            <person name="Clay B."/>
            <person name="Brown D."/>
            <person name="John T."/>
            <person name="Oh Y."/>
            <person name="Young N."/>
            <person name="Fitzgerald M."/>
            <person name="Haas B.J."/>
            <person name="Zeng Q."/>
            <person name="Young S."/>
            <person name="Adiconis X."/>
            <person name="Fan L."/>
            <person name="Levin J.Z."/>
            <person name="Mitchell T.K."/>
            <person name="Okubara P.A."/>
            <person name="Farman M.L."/>
            <person name="Kohn L.M."/>
            <person name="Birren B."/>
            <person name="Ma L.-J."/>
            <person name="Dean R.A."/>
        </authorList>
    </citation>
    <scope>NUCLEOTIDE SEQUENCE</scope>
    <source>
        <strain evidence="13">R3-111a-1</strain>
    </source>
</reference>
<protein>
    <recommendedName>
        <fullName evidence="4 11">tRNA (uracil-O(2)-)-methyltransferase</fullName>
        <ecNumber evidence="3 11">2.1.1.211</ecNumber>
    </recommendedName>
</protein>
<evidence type="ECO:0000256" key="5">
    <source>
        <dbReference type="ARBA" id="ARBA00022490"/>
    </source>
</evidence>
<evidence type="ECO:0000256" key="10">
    <source>
        <dbReference type="ARBA" id="ARBA00047957"/>
    </source>
</evidence>
<comment type="subcellular location">
    <subcellularLocation>
        <location evidence="1 11">Cytoplasm</location>
    </subcellularLocation>
</comment>
<evidence type="ECO:0000256" key="3">
    <source>
        <dbReference type="ARBA" id="ARBA00012795"/>
    </source>
</evidence>
<evidence type="ECO:0000313" key="12">
    <source>
        <dbReference type="EMBL" id="EJT81004.1"/>
    </source>
</evidence>
<dbReference type="STRING" id="644352.J3NIB1"/>
<dbReference type="GO" id="GO:0002128">
    <property type="term" value="P:tRNA nucleoside ribose methylation"/>
    <property type="evidence" value="ECO:0007669"/>
    <property type="project" value="EnsemblFungi"/>
</dbReference>
<evidence type="ECO:0000256" key="7">
    <source>
        <dbReference type="ARBA" id="ARBA00022679"/>
    </source>
</evidence>
<keyword evidence="5 11" id="KW-0963">Cytoplasm</keyword>
<reference evidence="12" key="3">
    <citation type="submission" date="2010-09" db="EMBL/GenBank/DDBJ databases">
        <title>Annotation of Gaeumannomyces graminis var. tritici R3-111a-1.</title>
        <authorList>
            <consortium name="The Broad Institute Genome Sequencing Platform"/>
            <person name="Ma L.-J."/>
            <person name="Dead R."/>
            <person name="Young S.K."/>
            <person name="Zeng Q."/>
            <person name="Gargeya S."/>
            <person name="Fitzgerald M."/>
            <person name="Haas B."/>
            <person name="Abouelleil A."/>
            <person name="Alvarado L."/>
            <person name="Arachchi H.M."/>
            <person name="Berlin A."/>
            <person name="Brown A."/>
            <person name="Chapman S.B."/>
            <person name="Chen Z."/>
            <person name="Dunbar C."/>
            <person name="Freedman E."/>
            <person name="Gearin G."/>
            <person name="Gellesch M."/>
            <person name="Goldberg J."/>
            <person name="Griggs A."/>
            <person name="Gujja S."/>
            <person name="Heiman D."/>
            <person name="Howarth C."/>
            <person name="Larson L."/>
            <person name="Lui A."/>
            <person name="MacDonald P.J.P."/>
            <person name="Mehta T."/>
            <person name="Montmayeur A."/>
            <person name="Murphy C."/>
            <person name="Neiman D."/>
            <person name="Pearson M."/>
            <person name="Priest M."/>
            <person name="Roberts A."/>
            <person name="Saif S."/>
            <person name="Shea T."/>
            <person name="Shenoy N."/>
            <person name="Sisk P."/>
            <person name="Stolte C."/>
            <person name="Sykes S."/>
            <person name="Yandava C."/>
            <person name="Wortman J."/>
            <person name="Nusbaum C."/>
            <person name="Birren B."/>
        </authorList>
    </citation>
    <scope>NUCLEOTIDE SEQUENCE</scope>
    <source>
        <strain evidence="12">R3-111a-1</strain>
    </source>
</reference>
<dbReference type="EMBL" id="GL385395">
    <property type="protein sequence ID" value="EJT81004.1"/>
    <property type="molecule type" value="Genomic_DNA"/>
</dbReference>
<evidence type="ECO:0000256" key="8">
    <source>
        <dbReference type="ARBA" id="ARBA00022691"/>
    </source>
</evidence>
<keyword evidence="14" id="KW-1185">Reference proteome</keyword>
<dbReference type="eggNOG" id="KOG3790">
    <property type="taxonomic scope" value="Eukaryota"/>
</dbReference>
<dbReference type="GeneID" id="20341452"/>
<organism evidence="12">
    <name type="scientific">Gaeumannomyces tritici (strain R3-111a-1)</name>
    <name type="common">Wheat and barley take-all root rot fungus</name>
    <name type="synonym">Gaeumannomyces graminis var. tritici</name>
    <dbReference type="NCBI Taxonomy" id="644352"/>
    <lineage>
        <taxon>Eukaryota</taxon>
        <taxon>Fungi</taxon>
        <taxon>Dikarya</taxon>
        <taxon>Ascomycota</taxon>
        <taxon>Pezizomycotina</taxon>
        <taxon>Sordariomycetes</taxon>
        <taxon>Sordariomycetidae</taxon>
        <taxon>Magnaporthales</taxon>
        <taxon>Magnaporthaceae</taxon>
        <taxon>Gaeumannomyces</taxon>
    </lineage>
</organism>
<gene>
    <name evidence="13" type="primary">20341452</name>
    <name evidence="12" type="ORF">GGTG_00994</name>
</gene>
<dbReference type="Pfam" id="PF07757">
    <property type="entry name" value="AdoMet_MTase"/>
    <property type="match status" value="1"/>
</dbReference>
<dbReference type="RefSeq" id="XP_009217013.1">
    <property type="nucleotide sequence ID" value="XM_009218749.1"/>
</dbReference>
<evidence type="ECO:0000256" key="9">
    <source>
        <dbReference type="ARBA" id="ARBA00022694"/>
    </source>
</evidence>
<evidence type="ECO:0000256" key="4">
    <source>
        <dbReference type="ARBA" id="ARBA00017788"/>
    </source>
</evidence>
<dbReference type="HOGENOM" id="CLU_018580_2_0_1"/>
<comment type="function">
    <text evidence="11">Adenosyl-L-methionine (AdoMet)-dependent tRNA (uracil-O(2)-)-methyltransferase.</text>
</comment>
<reference evidence="12" key="2">
    <citation type="submission" date="2010-07" db="EMBL/GenBank/DDBJ databases">
        <authorList>
            <consortium name="The Broad Institute Genome Sequencing Platform"/>
            <consortium name="Broad Institute Genome Sequencing Center for Infectious Disease"/>
            <person name="Ma L.-J."/>
            <person name="Dead R."/>
            <person name="Young S."/>
            <person name="Zeng Q."/>
            <person name="Koehrsen M."/>
            <person name="Alvarado L."/>
            <person name="Berlin A."/>
            <person name="Chapman S.B."/>
            <person name="Chen Z."/>
            <person name="Freedman E."/>
            <person name="Gellesch M."/>
            <person name="Goldberg J."/>
            <person name="Griggs A."/>
            <person name="Gujja S."/>
            <person name="Heilman E.R."/>
            <person name="Heiman D."/>
            <person name="Hepburn T."/>
            <person name="Howarth C."/>
            <person name="Jen D."/>
            <person name="Larson L."/>
            <person name="Mehta T."/>
            <person name="Neiman D."/>
            <person name="Pearson M."/>
            <person name="Roberts A."/>
            <person name="Saif S."/>
            <person name="Shea T."/>
            <person name="Shenoy N."/>
            <person name="Sisk P."/>
            <person name="Stolte C."/>
            <person name="Sykes S."/>
            <person name="Walk T."/>
            <person name="White J."/>
            <person name="Yandava C."/>
            <person name="Haas B."/>
            <person name="Nusbaum C."/>
            <person name="Birren B."/>
        </authorList>
    </citation>
    <scope>NUCLEOTIDE SEQUENCE</scope>
    <source>
        <strain evidence="12">R3-111a-1</strain>
    </source>
</reference>
<evidence type="ECO:0000256" key="2">
    <source>
        <dbReference type="ARBA" id="ARBA00009056"/>
    </source>
</evidence>
<dbReference type="PANTHER" id="PTHR21210">
    <property type="entry name" value="TRNA (URACIL-O(2)-)-METHYLTRANSFERASE-RELATED"/>
    <property type="match status" value="1"/>
</dbReference>
<evidence type="ECO:0000313" key="13">
    <source>
        <dbReference type="EnsemblFungi" id="EJT81004"/>
    </source>
</evidence>
<evidence type="ECO:0000256" key="11">
    <source>
        <dbReference type="RuleBase" id="RU368004"/>
    </source>
</evidence>
<dbReference type="GO" id="GO:0141101">
    <property type="term" value="F:tRNA(Ser) (uridine(44)-2'-O-)-methyltransferase activity"/>
    <property type="evidence" value="ECO:0007669"/>
    <property type="project" value="UniProtKB-EC"/>
</dbReference>
<dbReference type="InterPro" id="IPR011671">
    <property type="entry name" value="tRNA_uracil_MeTrfase"/>
</dbReference>
<evidence type="ECO:0000256" key="6">
    <source>
        <dbReference type="ARBA" id="ARBA00022603"/>
    </source>
</evidence>
<sequence>MDRGGIAGSVTEEYADDAGALIVQADQDQREQPPPATKWLPVCRRQCDFDPTHFYEAMLNAIRNPNLLSTWLFRADLLAEHDGASPWEEGGQPRIPVLRDMRCERVFVRRLIPRNTKRDNTLLQSCPFYASTEQAGKSGISRRLVLYLPHVLSASEVPFYHPQVAGVGLLHEWDASLRKGTFSVHYRLFEDVPMYTKLQRTALNILTILHKLGQGQLNGYVKRVHHDILVPQAVLQDRYSRLKEKYAKRLVEGWVETTDPMKHVFEDLGIAAFLLELWADLYKDQEFPGFVDIGTGNGLLVHILNFEGFRGWGFDARSRKSWNMYNGKLRDGNAFLRELVLLPSLIQPEHGSSPEDSDGGSLEAKSHDGTFPKGTFIISNHADELTPWTPILAAASDCPFIAIPCCSHNLGGAIFRAPLPKDKAKATSTYACLVAWVSDIAADCGWEVETEMLRIPSTRNTAIVGRRRAAGRPGTDVYEVINKHGGAGGYRESAMRLMKDTSSHKN</sequence>
<reference evidence="13" key="5">
    <citation type="submission" date="2018-04" db="UniProtKB">
        <authorList>
            <consortium name="EnsemblFungi"/>
        </authorList>
    </citation>
    <scope>IDENTIFICATION</scope>
    <source>
        <strain evidence="13">R3-111a-1</strain>
    </source>
</reference>
<dbReference type="VEuPathDB" id="FungiDB:GGTG_00994"/>
<comment type="catalytic activity">
    <reaction evidence="10 11">
        <text>uridine(44) in tRNA(Ser) + S-adenosyl-L-methionine = 2'-O-methyluridine(44) in tRNA(Ser) + S-adenosyl-L-homocysteine + H(+)</text>
        <dbReference type="Rhea" id="RHEA:43100"/>
        <dbReference type="Rhea" id="RHEA-COMP:10339"/>
        <dbReference type="Rhea" id="RHEA-COMP:10340"/>
        <dbReference type="ChEBI" id="CHEBI:15378"/>
        <dbReference type="ChEBI" id="CHEBI:57856"/>
        <dbReference type="ChEBI" id="CHEBI:59789"/>
        <dbReference type="ChEBI" id="CHEBI:65315"/>
        <dbReference type="ChEBI" id="CHEBI:74478"/>
        <dbReference type="EC" id="2.1.1.211"/>
    </reaction>
</comment>
<keyword evidence="9 11" id="KW-0819">tRNA processing</keyword>
<evidence type="ECO:0000313" key="14">
    <source>
        <dbReference type="Proteomes" id="UP000006039"/>
    </source>
</evidence>
<proteinExistence type="inferred from homology"/>